<evidence type="ECO:0000313" key="2">
    <source>
        <dbReference type="Proteomes" id="UP000255541"/>
    </source>
</evidence>
<reference evidence="1 2" key="1">
    <citation type="submission" date="2018-07" db="EMBL/GenBank/DDBJ databases">
        <title>Draft Genome Sequence of Pseudomonas fluorescens AHK-1 associated with canker disease of kiwifruit.</title>
        <authorList>
            <person name="Wu Z."/>
        </authorList>
    </citation>
    <scope>NUCLEOTIDE SEQUENCE [LARGE SCALE GENOMIC DNA]</scope>
    <source>
        <strain evidence="1 2">AHK-1</strain>
    </source>
</reference>
<proteinExistence type="predicted"/>
<evidence type="ECO:0000313" key="1">
    <source>
        <dbReference type="EMBL" id="RDS91736.1"/>
    </source>
</evidence>
<accession>A0A7Z6MZ82</accession>
<gene>
    <name evidence="1" type="ORF">DL347_05755</name>
</gene>
<dbReference type="EMBL" id="QRBA01000003">
    <property type="protein sequence ID" value="RDS91736.1"/>
    <property type="molecule type" value="Genomic_DNA"/>
</dbReference>
<dbReference type="Proteomes" id="UP000255541">
    <property type="component" value="Unassembled WGS sequence"/>
</dbReference>
<dbReference type="AlphaFoldDB" id="A0A7Z6MZ82"/>
<comment type="caution">
    <text evidence="1">The sequence shown here is derived from an EMBL/GenBank/DDBJ whole genome shotgun (WGS) entry which is preliminary data.</text>
</comment>
<sequence length="105" mass="11949">MFTGVLDPDLESHLLQEQLVILHRQHPIEAALIERIMEALDYEKTAIRGELRVRGMVLALGYQLGKRSNGSVDRLYGWLSHFVKDGALTQEQATLFNVEIRALFS</sequence>
<dbReference type="RefSeq" id="WP_115486039.1">
    <property type="nucleotide sequence ID" value="NZ_QRBA01000003.1"/>
</dbReference>
<protein>
    <submittedName>
        <fullName evidence="1">Uncharacterized protein</fullName>
    </submittedName>
</protein>
<organism evidence="1 2">
    <name type="scientific">Pseudomonas fluorescens</name>
    <dbReference type="NCBI Taxonomy" id="294"/>
    <lineage>
        <taxon>Bacteria</taxon>
        <taxon>Pseudomonadati</taxon>
        <taxon>Pseudomonadota</taxon>
        <taxon>Gammaproteobacteria</taxon>
        <taxon>Pseudomonadales</taxon>
        <taxon>Pseudomonadaceae</taxon>
        <taxon>Pseudomonas</taxon>
    </lineage>
</organism>
<name>A0A7Z6MZ82_PSEFL</name>